<keyword evidence="11 14" id="KW-0832">Ubl conjugation</keyword>
<evidence type="ECO:0000313" key="17">
    <source>
        <dbReference type="Proteomes" id="UP000013237"/>
    </source>
</evidence>
<gene>
    <name evidence="16" type="ORF">C206_25433</name>
</gene>
<dbReference type="Gene3D" id="3.80.10.10">
    <property type="entry name" value="Ribonuclease Inhibitor"/>
    <property type="match status" value="1"/>
</dbReference>
<dbReference type="RefSeq" id="WP_004577171.1">
    <property type="nucleotide sequence ID" value="NZ_APBQ01000163.1"/>
</dbReference>
<protein>
    <recommendedName>
        <fullName evidence="5">RING-type E3 ubiquitin transferase</fullName>
        <ecNumber evidence="5">2.3.2.27</ecNumber>
    </recommendedName>
</protein>
<dbReference type="GO" id="GO:0030430">
    <property type="term" value="C:host cell cytoplasm"/>
    <property type="evidence" value="ECO:0007669"/>
    <property type="project" value="UniProtKB-SubCell"/>
</dbReference>
<dbReference type="Pfam" id="PF20178">
    <property type="entry name" value="ToxA_N"/>
    <property type="match status" value="1"/>
</dbReference>
<dbReference type="InterPro" id="IPR046673">
    <property type="entry name" value="ToxA_N"/>
</dbReference>
<dbReference type="PANTHER" id="PTHR47114:SF2">
    <property type="entry name" value="OLIGODENDROCYTE-MYELIN GLYCOPROTEIN"/>
    <property type="match status" value="1"/>
</dbReference>
<keyword evidence="9" id="KW-0677">Repeat</keyword>
<evidence type="ECO:0000256" key="11">
    <source>
        <dbReference type="ARBA" id="ARBA00022843"/>
    </source>
</evidence>
<name>A0AAD2W6M5_PSEPU</name>
<reference evidence="16 17" key="1">
    <citation type="submission" date="2013-02" db="EMBL/GenBank/DDBJ databases">
        <title>Insights into the proteome of triclosan-resistant Pseudomonas putida TRO1, isolated from activated sludge.</title>
        <authorList>
            <person name="Lolas I.B."/>
            <person name="Almeida B."/>
            <person name="Starnawski P.M."/>
            <person name="Soenderkaer M."/>
            <person name="Nielsen K.L."/>
            <person name="Nielsen J.L."/>
        </authorList>
    </citation>
    <scope>NUCLEOTIDE SEQUENCE [LARGE SCALE GENOMIC DNA]</scope>
    <source>
        <strain evidence="16 17">TRO1</strain>
    </source>
</reference>
<dbReference type="PROSITE" id="PS52053">
    <property type="entry name" value="NEL"/>
    <property type="match status" value="1"/>
</dbReference>
<dbReference type="EC" id="2.3.2.27" evidence="5"/>
<keyword evidence="6 14" id="KW-0964">Secreted</keyword>
<dbReference type="Pfam" id="PF14496">
    <property type="entry name" value="NEL"/>
    <property type="match status" value="1"/>
</dbReference>
<keyword evidence="7" id="KW-0433">Leucine-rich repeat</keyword>
<sequence>MPEPAIHPKLQHPANDFIVEQLPAWLKRAAPKPLALLRACMTVHLQSQRRMAAVWQQVQPLEQFAAGHLQQVMKSQLSLDIDVSKARWREERRRLKVSQGQLQAFESYFVTVPALQKLLQNFNEGESFFPGTALVHPTPASGEAVHVITQRIDEVVRLCRSTDVGKAYQEHLDQVLTASFKRQLADDKRLELAAAVEIAAVKEQLSYSDLRMLREVCQGTRPELASDHELSMSALQILGHRVDGAIAFKLVGTPSGFTNLLFNPRRLLGVLLYLPDDPHQPLRRYDDWRSANRDLVVAMSNARSRQAIARRVALASQADYQEKLGKRLLDEQPDLEPCPVAAGDELFTGLAAEHVQRIKADAAFLAVPTSQANAKAAAERLQGLQAAGLVLLDLAGLFVPAIGALLLADLGRQVLGEVFEGASDWAQGHQHEALEHLLQVAATVAAGGAVAAGMHAVRSAFVGQLEPVTTEAGKQRLWHHDLRPYQALRAVSTMIELDNGLLGDGQAYWWRREGVLYRVRRDTAGTWRLLHREGSGVFGPPLEYNGEGAWRLGYERPLEWQGADFLLKRLWPGAANLSPERVSHILTVADVDEAHLRGLLVEGRALPVGLRDTLERFAADARIEAFFVSLEVGEHDTNAWQWCINKLGLQGQSLSAQTYAIKVAAESLRGPLLDHLAKDYLQDEPLLNTLKSSFSSLPDAYALSLLKAADVELRQQMSSTSRVPLALAEQARSMLQHARLIRAREALFLRSSYHADGVNLAFALLRRQGLTPGKMNLVLRKGSSLGPTLERLFPEQTGAEQVTVMVWRAGSFELYDEMGRQCETEVAQPQGLFEVLSACLPPTFLRLQGWVGVDAAGRIRSSMQGWLPRDRLELIRLLGWRDAKPVASSLHRLPDGRVGYLLSGRGASTSAQRYMLLRRIRGLYPSFDEHEVERFLQILLTRSHSVYTNLLNQELQYSRLDESLARWTDAVAEPDRGYRRGVADAFRRAWRLEGERVVYSDVEESGLRLSVLSVPVGGLPAIPSGTDFGHIMDLTLVGLRLPALPPGFLSLFPNLQRLDLSRNSMHAMPQGLETLPQLRYLHLASNRIRMTEPHVNALAHLASLRTLDLSGNPLGSINLRIHRLSRLRELHLYRAGLQVVPEGLEWCGLLEYADLRYNQISSLPPSLIDAPLAVRQRVLVDGNALSAADRERLYAVQPPLGDLQGEEADLLRARTAWLQTLDTHDQVGSAEQWDALRREPGHTQFFQLLAELIDSADFRRVREDLSRRVWRMIEAATQNTRIREELFERAADPRTCVDSVAHCFSQLEVRMRVLQVTFGGDPIATRDARLLLAQRMFRLDEVERFACSDYLGRPAEGRGVDEVEVSLAYRTGLASRLNLIGQPRTMQFRTIAGVTQAHLDRAYAAVLEAEASAERARYISQRDFWAPYLRARYPEAYAQISDHFDAAMEALDEQKETLGSGEYVGRCEALKRETELAFDALALRLTEQELNMPSRPPRGS</sequence>
<evidence type="ECO:0000256" key="12">
    <source>
        <dbReference type="ARBA" id="ARBA00023026"/>
    </source>
</evidence>
<comment type="PTM">
    <text evidence="14">Ubiquitinated in the presence of host E1 ubiquitin-activating enzyme, E2 ubiquitin-conjugating enzyme and ubiquitin.</text>
</comment>
<comment type="caution">
    <text evidence="16">The sequence shown here is derived from an EMBL/GenBank/DDBJ whole genome shotgun (WGS) entry which is preliminary data.</text>
</comment>
<organism evidence="16 17">
    <name type="scientific">Pseudomonas putida TRO1</name>
    <dbReference type="NCBI Taxonomy" id="1227924"/>
    <lineage>
        <taxon>Bacteria</taxon>
        <taxon>Pseudomonadati</taxon>
        <taxon>Pseudomonadota</taxon>
        <taxon>Gammaproteobacteria</taxon>
        <taxon>Pseudomonadales</taxon>
        <taxon>Pseudomonadaceae</taxon>
        <taxon>Pseudomonas</taxon>
    </lineage>
</organism>
<proteinExistence type="inferred from homology"/>
<evidence type="ECO:0000313" key="16">
    <source>
        <dbReference type="EMBL" id="ENY74811.1"/>
    </source>
</evidence>
<dbReference type="GO" id="GO:0016567">
    <property type="term" value="P:protein ubiquitination"/>
    <property type="evidence" value="ECO:0007669"/>
    <property type="project" value="InterPro"/>
</dbReference>
<comment type="subcellular location">
    <subcellularLocation>
        <location evidence="2">Host cytoplasm</location>
    </subcellularLocation>
    <subcellularLocation>
        <location evidence="3">Secreted</location>
    </subcellularLocation>
</comment>
<dbReference type="Gene3D" id="1.20.58.360">
    <property type="entry name" value="Shigella T3SS effector IpaH defines"/>
    <property type="match status" value="1"/>
</dbReference>
<feature type="active site" description="Glycyl thioester intermediate" evidence="14">
    <location>
        <position position="1296"/>
    </location>
</feature>
<dbReference type="InterPro" id="IPR003591">
    <property type="entry name" value="Leu-rich_rpt_typical-subtyp"/>
</dbReference>
<dbReference type="EMBL" id="APBQ01000163">
    <property type="protein sequence ID" value="ENY74811.1"/>
    <property type="molecule type" value="Genomic_DNA"/>
</dbReference>
<dbReference type="Pfam" id="PF13855">
    <property type="entry name" value="LRR_8"/>
    <property type="match status" value="1"/>
</dbReference>
<dbReference type="SUPFAM" id="SSF52075">
    <property type="entry name" value="Outer arm dynein light chain 1"/>
    <property type="match status" value="1"/>
</dbReference>
<evidence type="ECO:0000256" key="2">
    <source>
        <dbReference type="ARBA" id="ARBA00004192"/>
    </source>
</evidence>
<evidence type="ECO:0000256" key="9">
    <source>
        <dbReference type="ARBA" id="ARBA00022737"/>
    </source>
</evidence>
<keyword evidence="12" id="KW-0843">Virulence</keyword>
<keyword evidence="8 14" id="KW-0808">Transferase</keyword>
<evidence type="ECO:0000256" key="4">
    <source>
        <dbReference type="ARBA" id="ARBA00009868"/>
    </source>
</evidence>
<keyword evidence="13 14" id="KW-1035">Host cytoplasm</keyword>
<dbReference type="Proteomes" id="UP000013237">
    <property type="component" value="Unassembled WGS sequence"/>
</dbReference>
<dbReference type="SMART" id="SM00369">
    <property type="entry name" value="LRR_TYP"/>
    <property type="match status" value="5"/>
</dbReference>
<dbReference type="PANTHER" id="PTHR47114">
    <property type="match status" value="1"/>
</dbReference>
<evidence type="ECO:0000256" key="7">
    <source>
        <dbReference type="ARBA" id="ARBA00022614"/>
    </source>
</evidence>
<evidence type="ECO:0000256" key="1">
    <source>
        <dbReference type="ARBA" id="ARBA00000900"/>
    </source>
</evidence>
<evidence type="ECO:0000256" key="5">
    <source>
        <dbReference type="ARBA" id="ARBA00012483"/>
    </source>
</evidence>
<evidence type="ECO:0000259" key="15">
    <source>
        <dbReference type="PROSITE" id="PS52053"/>
    </source>
</evidence>
<accession>A0AAD2W6M5</accession>
<dbReference type="InterPro" id="IPR051071">
    <property type="entry name" value="LRR-bact_E3_ubiq_ligases"/>
</dbReference>
<evidence type="ECO:0000256" key="10">
    <source>
        <dbReference type="ARBA" id="ARBA00022786"/>
    </source>
</evidence>
<dbReference type="GO" id="GO:0005576">
    <property type="term" value="C:extracellular region"/>
    <property type="evidence" value="ECO:0007669"/>
    <property type="project" value="UniProtKB-SubCell"/>
</dbReference>
<dbReference type="GO" id="GO:0061630">
    <property type="term" value="F:ubiquitin protein ligase activity"/>
    <property type="evidence" value="ECO:0007669"/>
    <property type="project" value="UniProtKB-EC"/>
</dbReference>
<evidence type="ECO:0000256" key="3">
    <source>
        <dbReference type="ARBA" id="ARBA00004613"/>
    </source>
</evidence>
<dbReference type="InterPro" id="IPR001611">
    <property type="entry name" value="Leu-rich_rpt"/>
</dbReference>
<evidence type="ECO:0000256" key="8">
    <source>
        <dbReference type="ARBA" id="ARBA00022679"/>
    </source>
</evidence>
<keyword evidence="10 14" id="KW-0833">Ubl conjugation pathway</keyword>
<comment type="catalytic activity">
    <reaction evidence="1">
        <text>S-ubiquitinyl-[E2 ubiquitin-conjugating enzyme]-L-cysteine + [acceptor protein]-L-lysine = [E2 ubiquitin-conjugating enzyme]-L-cysteine + N(6)-ubiquitinyl-[acceptor protein]-L-lysine.</text>
        <dbReference type="EC" id="2.3.2.27"/>
    </reaction>
</comment>
<evidence type="ECO:0000256" key="14">
    <source>
        <dbReference type="PROSITE-ProRule" id="PRU01398"/>
    </source>
</evidence>
<dbReference type="InterPro" id="IPR032675">
    <property type="entry name" value="LRR_dom_sf"/>
</dbReference>
<dbReference type="InterPro" id="IPR029487">
    <property type="entry name" value="NEL_dom"/>
</dbReference>
<comment type="similarity">
    <text evidence="4 14">Belongs to the LRR-containing bacterial E3 ligase family.</text>
</comment>
<evidence type="ECO:0000256" key="13">
    <source>
        <dbReference type="ARBA" id="ARBA00023200"/>
    </source>
</evidence>
<feature type="domain" description="NEL" evidence="15">
    <location>
        <begin position="1209"/>
        <end position="1500"/>
    </location>
</feature>
<evidence type="ECO:0000256" key="6">
    <source>
        <dbReference type="ARBA" id="ARBA00022525"/>
    </source>
</evidence>
<dbReference type="PROSITE" id="PS51450">
    <property type="entry name" value="LRR"/>
    <property type="match status" value="1"/>
</dbReference>